<proteinExistence type="predicted"/>
<feature type="compositionally biased region" description="Basic residues" evidence="1">
    <location>
        <begin position="430"/>
        <end position="459"/>
    </location>
</feature>
<dbReference type="Pfam" id="PF15370">
    <property type="entry name" value="NOPCHAP1"/>
    <property type="match status" value="1"/>
</dbReference>
<dbReference type="OrthoDB" id="1112980at2759"/>
<feature type="compositionally biased region" description="Low complexity" evidence="1">
    <location>
        <begin position="222"/>
        <end position="246"/>
    </location>
</feature>
<dbReference type="PANTHER" id="PTHR38489:SF1">
    <property type="entry name" value="HISTONE CHAPERONE DOMAIN-CONTAINING PROTEIN"/>
    <property type="match status" value="1"/>
</dbReference>
<reference evidence="2 3" key="1">
    <citation type="submission" date="2020-03" db="EMBL/GenBank/DDBJ databases">
        <title>Draft Genome Sequence of Cudoniella acicularis.</title>
        <authorList>
            <person name="Buettner E."/>
            <person name="Kellner H."/>
        </authorList>
    </citation>
    <scope>NUCLEOTIDE SEQUENCE [LARGE SCALE GENOMIC DNA]</scope>
    <source>
        <strain evidence="2 3">DSM 108380</strain>
    </source>
</reference>
<gene>
    <name evidence="2" type="ORF">G7Y89_g7123</name>
</gene>
<name>A0A8H4W2D8_9HELO</name>
<dbReference type="Proteomes" id="UP000566819">
    <property type="component" value="Unassembled WGS sequence"/>
</dbReference>
<keyword evidence="3" id="KW-1185">Reference proteome</keyword>
<evidence type="ECO:0000313" key="3">
    <source>
        <dbReference type="Proteomes" id="UP000566819"/>
    </source>
</evidence>
<organism evidence="2 3">
    <name type="scientific">Cudoniella acicularis</name>
    <dbReference type="NCBI Taxonomy" id="354080"/>
    <lineage>
        <taxon>Eukaryota</taxon>
        <taxon>Fungi</taxon>
        <taxon>Dikarya</taxon>
        <taxon>Ascomycota</taxon>
        <taxon>Pezizomycotina</taxon>
        <taxon>Leotiomycetes</taxon>
        <taxon>Helotiales</taxon>
        <taxon>Tricladiaceae</taxon>
        <taxon>Cudoniella</taxon>
    </lineage>
</organism>
<dbReference type="InterPro" id="IPR027921">
    <property type="entry name" value="NOPCHAP1"/>
</dbReference>
<feature type="compositionally biased region" description="Polar residues" evidence="1">
    <location>
        <begin position="463"/>
        <end position="477"/>
    </location>
</feature>
<dbReference type="GO" id="GO:0000492">
    <property type="term" value="P:box C/D snoRNP assembly"/>
    <property type="evidence" value="ECO:0007669"/>
    <property type="project" value="InterPro"/>
</dbReference>
<evidence type="ECO:0000313" key="2">
    <source>
        <dbReference type="EMBL" id="KAF4631016.1"/>
    </source>
</evidence>
<feature type="region of interest" description="Disordered" evidence="1">
    <location>
        <begin position="430"/>
        <end position="477"/>
    </location>
</feature>
<feature type="compositionally biased region" description="Low complexity" evidence="1">
    <location>
        <begin position="253"/>
        <end position="269"/>
    </location>
</feature>
<feature type="region of interest" description="Disordered" evidence="1">
    <location>
        <begin position="222"/>
        <end position="294"/>
    </location>
</feature>
<evidence type="ECO:0000256" key="1">
    <source>
        <dbReference type="SAM" id="MobiDB-lite"/>
    </source>
</evidence>
<comment type="caution">
    <text evidence="2">The sequence shown here is derived from an EMBL/GenBank/DDBJ whole genome shotgun (WGS) entry which is preliminary data.</text>
</comment>
<dbReference type="AlphaFoldDB" id="A0A8H4W2D8"/>
<sequence>MSNPFPEIDWNLPPVPANFVLDPINKPCVDGDGSCGFTKTLIKYHHGQNSFVGEPINICPTPANSPQLSGADLFKNLRHSLTTPRDYQEVPIEPDAAVKAEVLRWVTEFEAMSTGNASGSRATTLRRPWDVHFSDREIEEDDYAFKIAKNMMTVYVRGEFEHSARLRQIVANSGQDWLNQRCAKMIAYNIWFDQEQPLYIGWSREECDARAAYLHERELATGNSSGNAASDSSASSTDSMSTTESSPDAPFGSDSHSAAPASVASSSESSDSKASSEEIVNFRPTNQKPTFRFEPSSIASRLPDFLAAMKASNEELASGSANKKIELSDNESNDGEHIEMNLGLGVLEEVKRESSPALSSPVTLKRNADVIDEPTTPPQKKLKLRIVNKDGKAETFSATPPPNDLSPSSTPKITLRLVHHLNMDDLMRSLRARSSKKSKPTKKGKNSKNSKRSKNSKKPKASDSSTQSGNDTSANTRVNFFIEREEENLINIPMLTEFETDEDGEQVDKWLEAIDKIDWLAGIPNFPKYVDPTEEELKAFANGILDTAEADQLEGYRVLHYYKDSA</sequence>
<dbReference type="EMBL" id="JAAMPI010000486">
    <property type="protein sequence ID" value="KAF4631016.1"/>
    <property type="molecule type" value="Genomic_DNA"/>
</dbReference>
<protein>
    <submittedName>
        <fullName evidence="2">Uncharacterized protein</fullName>
    </submittedName>
</protein>
<accession>A0A8H4W2D8</accession>
<dbReference type="PANTHER" id="PTHR38489">
    <property type="entry name" value="HISTONE CHAPERONE DOMAIN-CONTAINING PROTEIN"/>
    <property type="match status" value="1"/>
</dbReference>